<reference evidence="6" key="2">
    <citation type="submission" date="2023-05" db="EMBL/GenBank/DDBJ databases">
        <authorList>
            <person name="Schelkunov M.I."/>
        </authorList>
    </citation>
    <scope>NUCLEOTIDE SEQUENCE</scope>
    <source>
        <strain evidence="6">Hsosn_3</strain>
        <tissue evidence="6">Leaf</tissue>
    </source>
</reference>
<feature type="region of interest" description="Disordered" evidence="4">
    <location>
        <begin position="345"/>
        <end position="374"/>
    </location>
</feature>
<evidence type="ECO:0000256" key="1">
    <source>
        <dbReference type="ARBA" id="ARBA00022737"/>
    </source>
</evidence>
<keyword evidence="2 3" id="KW-0129">CBS domain</keyword>
<feature type="domain" description="CBS" evidence="5">
    <location>
        <begin position="380"/>
        <end position="440"/>
    </location>
</feature>
<protein>
    <submittedName>
        <fullName evidence="6">Cystathionine beta-synthase, core</fullName>
    </submittedName>
</protein>
<sequence length="470" mass="52984">MDLREIERLVKETKGGIIEKKETLIPILTNPANDVDEHGHAKPKPTNSASIDSGSALQLFLDHIPISSLHAITNSSSVLKFRTHDSLSYAIRTMYDKDIFAAPIMDIIEFDPDIINHSDPYVGIIDFASMVLWFLEECENYFRNKRDDDLRYQVTSGIFSMLEQVHHIAETKIGELAKSYLWEPFFPINSHDTLFHVLLLLSKHQLHLVPIVEGHKTNITGFITESAVVDLLLQSSGLEWFDDIADKSLSEFRFDKQPGIVYEDQSIVEAMSMLWVNRICAVAVLHRQTERIIGCVRISDVYHLLDNDDIFNNRKTVTVDHFIQLEPSTEDSDPTVDQNLDATTSALDSDETVNQDHDASTATTESNPTSTETLSLRNKLLPRMNLPVTIRTTNSLKQAMEALACSKSNVCFLVDDAERVTGLLTLRDIIIQFAPPCMDSTITGGRFFEDALEQSGCDVKDRTLILESNR</sequence>
<evidence type="ECO:0000256" key="3">
    <source>
        <dbReference type="PROSITE-ProRule" id="PRU00703"/>
    </source>
</evidence>
<dbReference type="SUPFAM" id="SSF54631">
    <property type="entry name" value="CBS-domain pair"/>
    <property type="match status" value="2"/>
</dbReference>
<comment type="caution">
    <text evidence="6">The sequence shown here is derived from an EMBL/GenBank/DDBJ whole genome shotgun (WGS) entry which is preliminary data.</text>
</comment>
<dbReference type="Pfam" id="PF00571">
    <property type="entry name" value="CBS"/>
    <property type="match status" value="2"/>
</dbReference>
<dbReference type="InterPro" id="IPR050511">
    <property type="entry name" value="AMPK_gamma/SDS23_families"/>
</dbReference>
<evidence type="ECO:0000256" key="2">
    <source>
        <dbReference type="ARBA" id="ARBA00023122"/>
    </source>
</evidence>
<dbReference type="InterPro" id="IPR000644">
    <property type="entry name" value="CBS_dom"/>
</dbReference>
<feature type="domain" description="CBS" evidence="5">
    <location>
        <begin position="181"/>
        <end position="238"/>
    </location>
</feature>
<dbReference type="EMBL" id="JAUIZM010000010">
    <property type="protein sequence ID" value="KAK1358624.1"/>
    <property type="molecule type" value="Genomic_DNA"/>
</dbReference>
<keyword evidence="1" id="KW-0677">Repeat</keyword>
<evidence type="ECO:0000313" key="6">
    <source>
        <dbReference type="EMBL" id="KAK1358624.1"/>
    </source>
</evidence>
<organism evidence="6 7">
    <name type="scientific">Heracleum sosnowskyi</name>
    <dbReference type="NCBI Taxonomy" id="360622"/>
    <lineage>
        <taxon>Eukaryota</taxon>
        <taxon>Viridiplantae</taxon>
        <taxon>Streptophyta</taxon>
        <taxon>Embryophyta</taxon>
        <taxon>Tracheophyta</taxon>
        <taxon>Spermatophyta</taxon>
        <taxon>Magnoliopsida</taxon>
        <taxon>eudicotyledons</taxon>
        <taxon>Gunneridae</taxon>
        <taxon>Pentapetalae</taxon>
        <taxon>asterids</taxon>
        <taxon>campanulids</taxon>
        <taxon>Apiales</taxon>
        <taxon>Apiaceae</taxon>
        <taxon>Apioideae</taxon>
        <taxon>apioid superclade</taxon>
        <taxon>Tordylieae</taxon>
        <taxon>Tordyliinae</taxon>
        <taxon>Heracleum</taxon>
    </lineage>
</organism>
<name>A0AAD8M3T5_9APIA</name>
<dbReference type="Gene3D" id="3.10.580.10">
    <property type="entry name" value="CBS-domain"/>
    <property type="match status" value="2"/>
</dbReference>
<dbReference type="SMART" id="SM00116">
    <property type="entry name" value="CBS"/>
    <property type="match status" value="3"/>
</dbReference>
<dbReference type="Proteomes" id="UP001237642">
    <property type="component" value="Unassembled WGS sequence"/>
</dbReference>
<dbReference type="PANTHER" id="PTHR13780">
    <property type="entry name" value="AMP-ACTIVATED PROTEIN KINASE, GAMMA REGULATORY SUBUNIT"/>
    <property type="match status" value="1"/>
</dbReference>
<keyword evidence="7" id="KW-1185">Reference proteome</keyword>
<dbReference type="PANTHER" id="PTHR13780:SF124">
    <property type="entry name" value="OS01G0633400 PROTEIN"/>
    <property type="match status" value="1"/>
</dbReference>
<evidence type="ECO:0000256" key="4">
    <source>
        <dbReference type="SAM" id="MobiDB-lite"/>
    </source>
</evidence>
<feature type="compositionally biased region" description="Polar residues" evidence="4">
    <location>
        <begin position="360"/>
        <end position="374"/>
    </location>
</feature>
<gene>
    <name evidence="6" type="ORF">POM88_043098</name>
</gene>
<accession>A0AAD8M3T5</accession>
<dbReference type="PROSITE" id="PS51371">
    <property type="entry name" value="CBS"/>
    <property type="match status" value="2"/>
</dbReference>
<evidence type="ECO:0000259" key="5">
    <source>
        <dbReference type="PROSITE" id="PS51371"/>
    </source>
</evidence>
<proteinExistence type="predicted"/>
<reference evidence="6" key="1">
    <citation type="submission" date="2023-02" db="EMBL/GenBank/DDBJ databases">
        <title>Genome of toxic invasive species Heracleum sosnowskyi carries increased number of genes despite the absence of recent whole-genome duplications.</title>
        <authorList>
            <person name="Schelkunov M."/>
            <person name="Shtratnikova V."/>
            <person name="Makarenko M."/>
            <person name="Klepikova A."/>
            <person name="Omelchenko D."/>
            <person name="Novikova G."/>
            <person name="Obukhova E."/>
            <person name="Bogdanov V."/>
            <person name="Penin A."/>
            <person name="Logacheva M."/>
        </authorList>
    </citation>
    <scope>NUCLEOTIDE SEQUENCE</scope>
    <source>
        <strain evidence="6">Hsosn_3</strain>
        <tissue evidence="6">Leaf</tissue>
    </source>
</reference>
<dbReference type="InterPro" id="IPR046342">
    <property type="entry name" value="CBS_dom_sf"/>
</dbReference>
<evidence type="ECO:0000313" key="7">
    <source>
        <dbReference type="Proteomes" id="UP001237642"/>
    </source>
</evidence>
<dbReference type="AlphaFoldDB" id="A0AAD8M3T5"/>